<dbReference type="EMBL" id="GGFM01008762">
    <property type="protein sequence ID" value="MBW29513.1"/>
    <property type="molecule type" value="Transcribed_RNA"/>
</dbReference>
<evidence type="ECO:0000256" key="1">
    <source>
        <dbReference type="SAM" id="Phobius"/>
    </source>
</evidence>
<feature type="transmembrane region" description="Helical" evidence="1">
    <location>
        <begin position="6"/>
        <end position="28"/>
    </location>
</feature>
<keyword evidence="1" id="KW-0812">Transmembrane</keyword>
<organism evidence="2">
    <name type="scientific">Anopheles braziliensis</name>
    <dbReference type="NCBI Taxonomy" id="58242"/>
    <lineage>
        <taxon>Eukaryota</taxon>
        <taxon>Metazoa</taxon>
        <taxon>Ecdysozoa</taxon>
        <taxon>Arthropoda</taxon>
        <taxon>Hexapoda</taxon>
        <taxon>Insecta</taxon>
        <taxon>Pterygota</taxon>
        <taxon>Neoptera</taxon>
        <taxon>Endopterygota</taxon>
        <taxon>Diptera</taxon>
        <taxon>Nematocera</taxon>
        <taxon>Culicoidea</taxon>
        <taxon>Culicidae</taxon>
        <taxon>Anophelinae</taxon>
        <taxon>Anopheles</taxon>
    </lineage>
</organism>
<keyword evidence="1" id="KW-1133">Transmembrane helix</keyword>
<reference evidence="2" key="1">
    <citation type="submission" date="2018-01" db="EMBL/GenBank/DDBJ databases">
        <title>An insight into the sialome of Amazonian anophelines.</title>
        <authorList>
            <person name="Ribeiro J.M."/>
            <person name="Scarpassa V."/>
            <person name="Calvo E."/>
        </authorList>
    </citation>
    <scope>NUCLEOTIDE SEQUENCE</scope>
    <source>
        <tissue evidence="2">Salivary glands</tissue>
    </source>
</reference>
<proteinExistence type="predicted"/>
<evidence type="ECO:0000313" key="2">
    <source>
        <dbReference type="EMBL" id="MBW29513.1"/>
    </source>
</evidence>
<sequence length="118" mass="13222">MDDAGIRSLLSVLFLSSNLVCSWGLTVLRKRYRSGSSSSRIYYSLCSVCSLFSVASRASSKLRWCCFRCECSGCILLWPSSLTQSQCCIHVALHSALRPLLLSTEQDLFSRLFRPTAR</sequence>
<protein>
    <submittedName>
        <fullName evidence="2">Uncharacterized protein</fullName>
    </submittedName>
</protein>
<keyword evidence="1" id="KW-0472">Membrane</keyword>
<accession>A0A2M3ZLY4</accession>
<name>A0A2M3ZLY4_9DIPT</name>
<dbReference type="AlphaFoldDB" id="A0A2M3ZLY4"/>